<dbReference type="Proteomes" id="UP000559010">
    <property type="component" value="Unassembled WGS sequence"/>
</dbReference>
<sequence>MIDSHIPACSGPWPELIYDNWKDTLKTVHQWTQIVGKIRLRTMPWQNHSWHTSLYISTRGLSTGSIPYHNGVFDITFDFENHKLLITSTFFKDKTLDLYSRSVASFYNELFSLLEEIGMDIEIYPRPNELPDNTPFFDNEKDCTYDEQAMVNYWQIAVNTYNIFSIFRSDFIGKCSPVHFFWGAFDIAVTRFSGRLAPEHPGIAPNMSKEVMKEAYSQEVSSAGFWPGSDDFPKPVYYSYCYPTPKDFGAQNVFPNEAFYSDDMGEYFLPYENVRESKDPSKMLLDFLQTTYDAAANTGNWNRSQLEK</sequence>
<protein>
    <recommendedName>
        <fullName evidence="3">Ava_C0101 and related proteins</fullName>
    </recommendedName>
</protein>
<dbReference type="Pfam" id="PF19459">
    <property type="entry name" value="DUF5996"/>
    <property type="match status" value="1"/>
</dbReference>
<organism evidence="1 2">
    <name type="scientific">Marinigracilibium pacificum</name>
    <dbReference type="NCBI Taxonomy" id="2729599"/>
    <lineage>
        <taxon>Bacteria</taxon>
        <taxon>Pseudomonadati</taxon>
        <taxon>Bacteroidota</taxon>
        <taxon>Cytophagia</taxon>
        <taxon>Cytophagales</taxon>
        <taxon>Flammeovirgaceae</taxon>
        <taxon>Marinigracilibium</taxon>
    </lineage>
</organism>
<dbReference type="RefSeq" id="WP_169678004.1">
    <property type="nucleotide sequence ID" value="NZ_JABBNU010000002.1"/>
</dbReference>
<keyword evidence="2" id="KW-1185">Reference proteome</keyword>
<evidence type="ECO:0000313" key="2">
    <source>
        <dbReference type="Proteomes" id="UP000559010"/>
    </source>
</evidence>
<dbReference type="AlphaFoldDB" id="A0A848IUJ3"/>
<proteinExistence type="predicted"/>
<dbReference type="EMBL" id="JABBNU010000002">
    <property type="protein sequence ID" value="NMM47376.1"/>
    <property type="molecule type" value="Genomic_DNA"/>
</dbReference>
<evidence type="ECO:0000313" key="1">
    <source>
        <dbReference type="EMBL" id="NMM47376.1"/>
    </source>
</evidence>
<accession>A0A848IUJ3</accession>
<evidence type="ECO:0008006" key="3">
    <source>
        <dbReference type="Google" id="ProtNLM"/>
    </source>
</evidence>
<comment type="caution">
    <text evidence="1">The sequence shown here is derived from an EMBL/GenBank/DDBJ whole genome shotgun (WGS) entry which is preliminary data.</text>
</comment>
<dbReference type="InterPro" id="IPR046038">
    <property type="entry name" value="DUF5996"/>
</dbReference>
<gene>
    <name evidence="1" type="ORF">HH304_03125</name>
</gene>
<name>A0A848IUJ3_9BACT</name>
<reference evidence="1 2" key="1">
    <citation type="submission" date="2020-04" db="EMBL/GenBank/DDBJ databases">
        <title>Flammeovirgaceae bacterium KN852 isolated from deep sea.</title>
        <authorList>
            <person name="Zhang D.-C."/>
        </authorList>
    </citation>
    <scope>NUCLEOTIDE SEQUENCE [LARGE SCALE GENOMIC DNA]</scope>
    <source>
        <strain evidence="1 2">KN852</strain>
    </source>
</reference>